<accession>A0A1L9T8P6</accession>
<reference evidence="2" key="1">
    <citation type="journal article" date="2017" name="Genome Biol.">
        <title>Comparative genomics reveals high biological diversity and specific adaptations in the industrially and medically important fungal genus Aspergillus.</title>
        <authorList>
            <person name="de Vries R.P."/>
            <person name="Riley R."/>
            <person name="Wiebenga A."/>
            <person name="Aguilar-Osorio G."/>
            <person name="Amillis S."/>
            <person name="Uchima C.A."/>
            <person name="Anderluh G."/>
            <person name="Asadollahi M."/>
            <person name="Askin M."/>
            <person name="Barry K."/>
            <person name="Battaglia E."/>
            <person name="Bayram O."/>
            <person name="Benocci T."/>
            <person name="Braus-Stromeyer S.A."/>
            <person name="Caldana C."/>
            <person name="Canovas D."/>
            <person name="Cerqueira G.C."/>
            <person name="Chen F."/>
            <person name="Chen W."/>
            <person name="Choi C."/>
            <person name="Clum A."/>
            <person name="Dos Santos R.A."/>
            <person name="Damasio A.R."/>
            <person name="Diallinas G."/>
            <person name="Emri T."/>
            <person name="Fekete E."/>
            <person name="Flipphi M."/>
            <person name="Freyberg S."/>
            <person name="Gallo A."/>
            <person name="Gournas C."/>
            <person name="Habgood R."/>
            <person name="Hainaut M."/>
            <person name="Harispe M.L."/>
            <person name="Henrissat B."/>
            <person name="Hilden K.S."/>
            <person name="Hope R."/>
            <person name="Hossain A."/>
            <person name="Karabika E."/>
            <person name="Karaffa L."/>
            <person name="Karanyi Z."/>
            <person name="Krasevec N."/>
            <person name="Kuo A."/>
            <person name="Kusch H."/>
            <person name="LaButti K."/>
            <person name="Lagendijk E.L."/>
            <person name="Lapidus A."/>
            <person name="Levasseur A."/>
            <person name="Lindquist E."/>
            <person name="Lipzen A."/>
            <person name="Logrieco A.F."/>
            <person name="MacCabe A."/>
            <person name="Maekelae M.R."/>
            <person name="Malavazi I."/>
            <person name="Melin P."/>
            <person name="Meyer V."/>
            <person name="Mielnichuk N."/>
            <person name="Miskei M."/>
            <person name="Molnar A.P."/>
            <person name="Mule G."/>
            <person name="Ngan C.Y."/>
            <person name="Orejas M."/>
            <person name="Orosz E."/>
            <person name="Ouedraogo J.P."/>
            <person name="Overkamp K.M."/>
            <person name="Park H.-S."/>
            <person name="Perrone G."/>
            <person name="Piumi F."/>
            <person name="Punt P.J."/>
            <person name="Ram A.F."/>
            <person name="Ramon A."/>
            <person name="Rauscher S."/>
            <person name="Record E."/>
            <person name="Riano-Pachon D.M."/>
            <person name="Robert V."/>
            <person name="Roehrig J."/>
            <person name="Ruller R."/>
            <person name="Salamov A."/>
            <person name="Salih N.S."/>
            <person name="Samson R.A."/>
            <person name="Sandor E."/>
            <person name="Sanguinetti M."/>
            <person name="Schuetze T."/>
            <person name="Sepcic K."/>
            <person name="Shelest E."/>
            <person name="Sherlock G."/>
            <person name="Sophianopoulou V."/>
            <person name="Squina F.M."/>
            <person name="Sun H."/>
            <person name="Susca A."/>
            <person name="Todd R.B."/>
            <person name="Tsang A."/>
            <person name="Unkles S.E."/>
            <person name="van de Wiele N."/>
            <person name="van Rossen-Uffink D."/>
            <person name="Oliveira J.V."/>
            <person name="Vesth T.C."/>
            <person name="Visser J."/>
            <person name="Yu J.-H."/>
            <person name="Zhou M."/>
            <person name="Andersen M.R."/>
            <person name="Archer D.B."/>
            <person name="Baker S.E."/>
            <person name="Benoit I."/>
            <person name="Brakhage A.A."/>
            <person name="Braus G.H."/>
            <person name="Fischer R."/>
            <person name="Frisvad J.C."/>
            <person name="Goldman G.H."/>
            <person name="Houbraken J."/>
            <person name="Oakley B."/>
            <person name="Pocsi I."/>
            <person name="Scazzocchio C."/>
            <person name="Seiboth B."/>
            <person name="vanKuyk P.A."/>
            <person name="Wortman J."/>
            <person name="Dyer P.S."/>
            <person name="Grigoriev I.V."/>
        </authorList>
    </citation>
    <scope>NUCLEOTIDE SEQUENCE [LARGE SCALE GENOMIC DNA]</scope>
    <source>
        <strain evidence="2">CBS 593.65</strain>
    </source>
</reference>
<dbReference type="OrthoDB" id="4502735at2759"/>
<dbReference type="RefSeq" id="XP_040699624.1">
    <property type="nucleotide sequence ID" value="XM_040847560.1"/>
</dbReference>
<keyword evidence="2" id="KW-1185">Reference proteome</keyword>
<dbReference type="Proteomes" id="UP000184356">
    <property type="component" value="Unassembled WGS sequence"/>
</dbReference>
<proteinExistence type="predicted"/>
<evidence type="ECO:0000313" key="2">
    <source>
        <dbReference type="Proteomes" id="UP000184356"/>
    </source>
</evidence>
<dbReference type="GeneID" id="63763633"/>
<dbReference type="AlphaFoldDB" id="A0A1L9T8P6"/>
<name>A0A1L9T8P6_9EURO</name>
<dbReference type="VEuPathDB" id="FungiDB:ASPSYDRAFT_48063"/>
<protein>
    <submittedName>
        <fullName evidence="1">Uncharacterized protein</fullName>
    </submittedName>
</protein>
<dbReference type="STRING" id="1036612.A0A1L9T8P6"/>
<organism evidence="1 2">
    <name type="scientific">Aspergillus sydowii CBS 593.65</name>
    <dbReference type="NCBI Taxonomy" id="1036612"/>
    <lineage>
        <taxon>Eukaryota</taxon>
        <taxon>Fungi</taxon>
        <taxon>Dikarya</taxon>
        <taxon>Ascomycota</taxon>
        <taxon>Pezizomycotina</taxon>
        <taxon>Eurotiomycetes</taxon>
        <taxon>Eurotiomycetidae</taxon>
        <taxon>Eurotiales</taxon>
        <taxon>Aspergillaceae</taxon>
        <taxon>Aspergillus</taxon>
        <taxon>Aspergillus subgen. Nidulantes</taxon>
    </lineage>
</organism>
<sequence length="232" mass="27330">MLGTCIERVLRVFGKTDSQIQRIRLRWSVRFVRSLPRAVYSRTRKLLAWYDDQSQTEHAVLQRMHQLNQEGGEEVYRYNLHPDIPSRPISANEDRTSQALRRLRTKLLNIRAQLRRSWNSEPDNTLMWIVNSYWRTNRYEDGRSHYWAYYRQRCADRGGCCGRACGCCEKPLDEYWIRNCRRGAGLKETMFLEKVYGHCTSECACCVITHGVYEPDPRLPRPDFVVGGRSSS</sequence>
<evidence type="ECO:0000313" key="1">
    <source>
        <dbReference type="EMBL" id="OJJ55818.1"/>
    </source>
</evidence>
<gene>
    <name evidence="1" type="ORF">ASPSYDRAFT_48063</name>
</gene>
<dbReference type="EMBL" id="KV878591">
    <property type="protein sequence ID" value="OJJ55818.1"/>
    <property type="molecule type" value="Genomic_DNA"/>
</dbReference>